<evidence type="ECO:0000256" key="1">
    <source>
        <dbReference type="ARBA" id="ARBA00009437"/>
    </source>
</evidence>
<dbReference type="PANTHER" id="PTHR30537:SF26">
    <property type="entry name" value="GLYCINE CLEAVAGE SYSTEM TRANSCRIPTIONAL ACTIVATOR"/>
    <property type="match status" value="1"/>
</dbReference>
<dbReference type="InterPro" id="IPR005119">
    <property type="entry name" value="LysR_subst-bd"/>
</dbReference>
<protein>
    <submittedName>
        <fullName evidence="6">Transcriptional regulator GcvA</fullName>
    </submittedName>
</protein>
<reference evidence="7" key="1">
    <citation type="submission" date="2020-12" db="EMBL/GenBank/DDBJ databases">
        <title>Hymenobacter sp.</title>
        <authorList>
            <person name="Kim M.K."/>
        </authorList>
    </citation>
    <scope>NUCLEOTIDE SEQUENCE [LARGE SCALE GENOMIC DNA]</scope>
    <source>
        <strain evidence="7">BT325</strain>
    </source>
</reference>
<evidence type="ECO:0000313" key="7">
    <source>
        <dbReference type="Proteomes" id="UP000620670"/>
    </source>
</evidence>
<dbReference type="SUPFAM" id="SSF46785">
    <property type="entry name" value="Winged helix' DNA-binding domain"/>
    <property type="match status" value="1"/>
</dbReference>
<dbReference type="CDD" id="cd08432">
    <property type="entry name" value="PBP2_GcdR_TrpI_HvrB_AmpR_like"/>
    <property type="match status" value="1"/>
</dbReference>
<dbReference type="InterPro" id="IPR058163">
    <property type="entry name" value="LysR-type_TF_proteobact-type"/>
</dbReference>
<keyword evidence="2" id="KW-0805">Transcription regulation</keyword>
<dbReference type="InterPro" id="IPR036388">
    <property type="entry name" value="WH-like_DNA-bd_sf"/>
</dbReference>
<dbReference type="PANTHER" id="PTHR30537">
    <property type="entry name" value="HTH-TYPE TRANSCRIPTIONAL REGULATOR"/>
    <property type="match status" value="1"/>
</dbReference>
<evidence type="ECO:0000256" key="3">
    <source>
        <dbReference type="ARBA" id="ARBA00023125"/>
    </source>
</evidence>
<dbReference type="NCBIfam" id="NF008352">
    <property type="entry name" value="PRK11139.1"/>
    <property type="match status" value="1"/>
</dbReference>
<keyword evidence="4" id="KW-0804">Transcription</keyword>
<gene>
    <name evidence="6" type="primary">gcvA</name>
    <name evidence="6" type="ORF">JAO75_12105</name>
</gene>
<dbReference type="Proteomes" id="UP000620670">
    <property type="component" value="Unassembled WGS sequence"/>
</dbReference>
<dbReference type="Pfam" id="PF03466">
    <property type="entry name" value="LysR_substrate"/>
    <property type="match status" value="1"/>
</dbReference>
<dbReference type="EMBL" id="JAELXT010000010">
    <property type="protein sequence ID" value="MBJ6126144.1"/>
    <property type="molecule type" value="Genomic_DNA"/>
</dbReference>
<evidence type="ECO:0000256" key="2">
    <source>
        <dbReference type="ARBA" id="ARBA00023015"/>
    </source>
</evidence>
<keyword evidence="7" id="KW-1185">Reference proteome</keyword>
<organism evidence="6 7">
    <name type="scientific">Microvirga splendida</name>
    <dbReference type="NCBI Taxonomy" id="2795727"/>
    <lineage>
        <taxon>Bacteria</taxon>
        <taxon>Pseudomonadati</taxon>
        <taxon>Pseudomonadota</taxon>
        <taxon>Alphaproteobacteria</taxon>
        <taxon>Hyphomicrobiales</taxon>
        <taxon>Methylobacteriaceae</taxon>
        <taxon>Microvirga</taxon>
    </lineage>
</organism>
<dbReference type="InterPro" id="IPR036390">
    <property type="entry name" value="WH_DNA-bd_sf"/>
</dbReference>
<evidence type="ECO:0000259" key="5">
    <source>
        <dbReference type="PROSITE" id="PS50931"/>
    </source>
</evidence>
<dbReference type="InterPro" id="IPR000847">
    <property type="entry name" value="LysR_HTH_N"/>
</dbReference>
<dbReference type="PROSITE" id="PS50931">
    <property type="entry name" value="HTH_LYSR"/>
    <property type="match status" value="1"/>
</dbReference>
<dbReference type="Gene3D" id="3.40.190.10">
    <property type="entry name" value="Periplasmic binding protein-like II"/>
    <property type="match status" value="2"/>
</dbReference>
<dbReference type="PRINTS" id="PR00039">
    <property type="entry name" value="HTHLYSR"/>
</dbReference>
<name>A0ABS0Y1G9_9HYPH</name>
<dbReference type="SUPFAM" id="SSF53850">
    <property type="entry name" value="Periplasmic binding protein-like II"/>
    <property type="match status" value="1"/>
</dbReference>
<dbReference type="Pfam" id="PF00126">
    <property type="entry name" value="HTH_1"/>
    <property type="match status" value="1"/>
</dbReference>
<keyword evidence="3" id="KW-0238">DNA-binding</keyword>
<proteinExistence type="inferred from homology"/>
<dbReference type="Gene3D" id="1.10.10.10">
    <property type="entry name" value="Winged helix-like DNA-binding domain superfamily/Winged helix DNA-binding domain"/>
    <property type="match status" value="1"/>
</dbReference>
<accession>A0ABS0Y1G9</accession>
<feature type="domain" description="HTH lysR-type" evidence="5">
    <location>
        <begin position="9"/>
        <end position="66"/>
    </location>
</feature>
<sequence>MSKLPSKLPPMSAVRVFEAAARHQSFTRAAEELGMTQAAVSYQIKVLEDRIGAPLFVRLPRQVTLTAKGRQLAPAVTEAFEALRTAFASVEATAQTVLSISTLTTFAANWLVPRLGRFQQLHPGIAVQINVSGQVVDFGQSDHDLGIRSGNGNWPGLEAHLLFPNLFTPVCSPDLIRGVTLKEPADILKFPIISPGDPWWQDWFAAAGVTEFDPSQRPDNNLGAQQFEGMAAMAGQGFALINPYFFPGDLAAGRLVQPFDLLATSERGYWLVYPKARRRSAKIEAFRDWVLSEVAGDAEKTPALAPIEAGI</sequence>
<comment type="similarity">
    <text evidence="1">Belongs to the LysR transcriptional regulatory family.</text>
</comment>
<evidence type="ECO:0000313" key="6">
    <source>
        <dbReference type="EMBL" id="MBJ6126144.1"/>
    </source>
</evidence>
<comment type="caution">
    <text evidence="6">The sequence shown here is derived from an EMBL/GenBank/DDBJ whole genome shotgun (WGS) entry which is preliminary data.</text>
</comment>
<dbReference type="RefSeq" id="WP_199049397.1">
    <property type="nucleotide sequence ID" value="NZ_JAELXT010000010.1"/>
</dbReference>
<evidence type="ECO:0000256" key="4">
    <source>
        <dbReference type="ARBA" id="ARBA00023163"/>
    </source>
</evidence>